<sequence>MFQYLTTMWRPNGVYWQLRTGPLWDSSLWSGVWVLTSKTWTRPEILAAVMRRSSQRKQAEVTTSFKEMVEVGENCYHIHRQSRGLPHKQEHSKIQSERTKGIGPENHLIEMETRGVRWVWIWKVEGMRWSPGSRFLSLGMCV</sequence>
<proteinExistence type="predicted"/>
<dbReference type="Proteomes" id="UP000238479">
    <property type="component" value="Chromosome 6"/>
</dbReference>
<dbReference type="AlphaFoldDB" id="A0A2P6PJQ1"/>
<organism evidence="1 2">
    <name type="scientific">Rosa chinensis</name>
    <name type="common">China rose</name>
    <dbReference type="NCBI Taxonomy" id="74649"/>
    <lineage>
        <taxon>Eukaryota</taxon>
        <taxon>Viridiplantae</taxon>
        <taxon>Streptophyta</taxon>
        <taxon>Embryophyta</taxon>
        <taxon>Tracheophyta</taxon>
        <taxon>Spermatophyta</taxon>
        <taxon>Magnoliopsida</taxon>
        <taxon>eudicotyledons</taxon>
        <taxon>Gunneridae</taxon>
        <taxon>Pentapetalae</taxon>
        <taxon>rosids</taxon>
        <taxon>fabids</taxon>
        <taxon>Rosales</taxon>
        <taxon>Rosaceae</taxon>
        <taxon>Rosoideae</taxon>
        <taxon>Rosoideae incertae sedis</taxon>
        <taxon>Rosa</taxon>
    </lineage>
</organism>
<comment type="caution">
    <text evidence="1">The sequence shown here is derived from an EMBL/GenBank/DDBJ whole genome shotgun (WGS) entry which is preliminary data.</text>
</comment>
<reference evidence="1 2" key="1">
    <citation type="journal article" date="2018" name="Nat. Genet.">
        <title>The Rosa genome provides new insights in the design of modern roses.</title>
        <authorList>
            <person name="Bendahmane M."/>
        </authorList>
    </citation>
    <scope>NUCLEOTIDE SEQUENCE [LARGE SCALE GENOMIC DNA]</scope>
    <source>
        <strain evidence="2">cv. Old Blush</strain>
    </source>
</reference>
<name>A0A2P6PJQ1_ROSCH</name>
<keyword evidence="2" id="KW-1185">Reference proteome</keyword>
<dbReference type="Gramene" id="PRQ22155">
    <property type="protein sequence ID" value="PRQ22155"/>
    <property type="gene ID" value="RchiOBHm_Chr6g0247141"/>
</dbReference>
<gene>
    <name evidence="1" type="ORF">RchiOBHm_Chr6g0247141</name>
</gene>
<accession>A0A2P6PJQ1</accession>
<dbReference type="EMBL" id="PDCK01000044">
    <property type="protein sequence ID" value="PRQ22155.1"/>
    <property type="molecule type" value="Genomic_DNA"/>
</dbReference>
<evidence type="ECO:0000313" key="1">
    <source>
        <dbReference type="EMBL" id="PRQ22155.1"/>
    </source>
</evidence>
<evidence type="ECO:0000313" key="2">
    <source>
        <dbReference type="Proteomes" id="UP000238479"/>
    </source>
</evidence>
<protein>
    <submittedName>
        <fullName evidence="1">Uncharacterized protein</fullName>
    </submittedName>
</protein>